<dbReference type="InterPro" id="IPR003599">
    <property type="entry name" value="Ig_sub"/>
</dbReference>
<reference evidence="10" key="2">
    <citation type="submission" date="2019-02" db="EMBL/GenBank/DDBJ databases">
        <title>Opniocepnalus argus Var Kimnra genome.</title>
        <authorList>
            <person name="Zhou C."/>
            <person name="Xiao S."/>
        </authorList>
    </citation>
    <scope>NUCLEOTIDE SEQUENCE [LARGE SCALE GENOMIC DNA]</scope>
</reference>
<dbReference type="InterPro" id="IPR015631">
    <property type="entry name" value="CD2/SLAM_rcpt"/>
</dbReference>
<dbReference type="InterPro" id="IPR013783">
    <property type="entry name" value="Ig-like_fold"/>
</dbReference>
<comment type="subcellular location">
    <subcellularLocation>
        <location evidence="1">Membrane</location>
    </subcellularLocation>
</comment>
<feature type="compositionally biased region" description="Polar residues" evidence="5">
    <location>
        <begin position="344"/>
        <end position="353"/>
    </location>
</feature>
<dbReference type="SMART" id="SM00409">
    <property type="entry name" value="IG"/>
    <property type="match status" value="1"/>
</dbReference>
<dbReference type="InterPro" id="IPR007110">
    <property type="entry name" value="Ig-like_dom"/>
</dbReference>
<feature type="region of interest" description="Disordered" evidence="5">
    <location>
        <begin position="238"/>
        <end position="399"/>
    </location>
</feature>
<keyword evidence="4" id="KW-0325">Glycoprotein</keyword>
<evidence type="ECO:0000256" key="6">
    <source>
        <dbReference type="SAM" id="Phobius"/>
    </source>
</evidence>
<evidence type="ECO:0000259" key="8">
    <source>
        <dbReference type="PROSITE" id="PS50835"/>
    </source>
</evidence>
<keyword evidence="2 7" id="KW-0732">Signal</keyword>
<feature type="compositionally biased region" description="Polar residues" evidence="5">
    <location>
        <begin position="363"/>
        <end position="379"/>
    </location>
</feature>
<feature type="domain" description="Ig-like" evidence="8">
    <location>
        <begin position="139"/>
        <end position="192"/>
    </location>
</feature>
<evidence type="ECO:0000256" key="4">
    <source>
        <dbReference type="ARBA" id="ARBA00023180"/>
    </source>
</evidence>
<dbReference type="PROSITE" id="PS50835">
    <property type="entry name" value="IG_LIKE"/>
    <property type="match status" value="1"/>
</dbReference>
<dbReference type="Proteomes" id="UP000503349">
    <property type="component" value="Chromosome 4"/>
</dbReference>
<evidence type="ECO:0000256" key="7">
    <source>
        <dbReference type="SAM" id="SignalP"/>
    </source>
</evidence>
<dbReference type="PANTHER" id="PTHR12080:SF125">
    <property type="entry name" value="CD48 ANTIGEN-LIKE"/>
    <property type="match status" value="1"/>
</dbReference>
<organism evidence="9 10">
    <name type="scientific">Channa argus</name>
    <name type="common">Northern snakehead</name>
    <name type="synonym">Ophicephalus argus</name>
    <dbReference type="NCBI Taxonomy" id="215402"/>
    <lineage>
        <taxon>Eukaryota</taxon>
        <taxon>Metazoa</taxon>
        <taxon>Chordata</taxon>
        <taxon>Craniata</taxon>
        <taxon>Vertebrata</taxon>
        <taxon>Euteleostomi</taxon>
        <taxon>Actinopterygii</taxon>
        <taxon>Neopterygii</taxon>
        <taxon>Teleostei</taxon>
        <taxon>Neoteleostei</taxon>
        <taxon>Acanthomorphata</taxon>
        <taxon>Anabantaria</taxon>
        <taxon>Anabantiformes</taxon>
        <taxon>Channoidei</taxon>
        <taxon>Channidae</taxon>
        <taxon>Channa</taxon>
    </lineage>
</organism>
<sequence length="399" mass="43930">MSFLRLDKRMFRFVHVFFIALSLRTVKSDEPVYSAVGDEVVLKPGPVQGPITDITWKHGKDIAIEWYQGPVEGYRQFKERGSLNVTTGALTITGLTPGESGSYTAEINNKVTSTTQLLVISRVSKPTVSSQCDADHYVFTCESNDITAEPVTYSWMAEDKLLNSSNELRITKDESEKQFHCELRNPVSTEMSELVHNPFRTWKWYYDVLIYGSTLLICGLIGFIILILYKRKKRKEWRPTTQSSVGSSSPICYRRVANNPAPGSEPPEGSNHGPATNGPSETRPENVVSEVEGSMNHVLTPTAPLNNSEEREPLMGSSRDPESDVPSETGRKDETILEIPPVQVPTNQTASKDTVNEMEVPGGSNQDPTSDAAPGSSSETDIEASPDQVLTDATNEAGV</sequence>
<dbReference type="PANTHER" id="PTHR12080">
    <property type="entry name" value="SIGNALING LYMPHOCYTIC ACTIVATION MOLECULE"/>
    <property type="match status" value="1"/>
</dbReference>
<keyword evidence="10" id="KW-1185">Reference proteome</keyword>
<accession>A0A6G1PEF1</accession>
<dbReference type="AlphaFoldDB" id="A0A6G1PEF1"/>
<feature type="signal peptide" evidence="7">
    <location>
        <begin position="1"/>
        <end position="28"/>
    </location>
</feature>
<dbReference type="GO" id="GO:0016020">
    <property type="term" value="C:membrane"/>
    <property type="evidence" value="ECO:0007669"/>
    <property type="project" value="UniProtKB-SubCell"/>
</dbReference>
<dbReference type="EMBL" id="CM015715">
    <property type="protein sequence ID" value="KAF3688398.1"/>
    <property type="molecule type" value="Genomic_DNA"/>
</dbReference>
<keyword evidence="6" id="KW-1133">Transmembrane helix</keyword>
<name>A0A6G1PEF1_CHAAH</name>
<evidence type="ECO:0000313" key="9">
    <source>
        <dbReference type="EMBL" id="KAF3688398.1"/>
    </source>
</evidence>
<evidence type="ECO:0000256" key="5">
    <source>
        <dbReference type="SAM" id="MobiDB-lite"/>
    </source>
</evidence>
<feature type="transmembrane region" description="Helical" evidence="6">
    <location>
        <begin position="204"/>
        <end position="229"/>
    </location>
</feature>
<gene>
    <name evidence="9" type="ORF">EXN66_Car004070</name>
</gene>
<keyword evidence="6" id="KW-0812">Transmembrane</keyword>
<reference evidence="9 10" key="1">
    <citation type="submission" date="2019-02" db="EMBL/GenBank/DDBJ databases">
        <title>Opniocepnalus argus genome.</title>
        <authorList>
            <person name="Zhou C."/>
            <person name="Xiao S."/>
        </authorList>
    </citation>
    <scope>NUCLEOTIDE SEQUENCE [LARGE SCALE GENOMIC DNA]</scope>
    <source>
        <strain evidence="9">OARG1902GOOAL</strain>
        <tissue evidence="9">Muscle</tissue>
    </source>
</reference>
<evidence type="ECO:0000313" key="10">
    <source>
        <dbReference type="Proteomes" id="UP000503349"/>
    </source>
</evidence>
<feature type="compositionally biased region" description="Polar residues" evidence="5">
    <location>
        <begin position="239"/>
        <end position="250"/>
    </location>
</feature>
<dbReference type="InterPro" id="IPR036179">
    <property type="entry name" value="Ig-like_dom_sf"/>
</dbReference>
<evidence type="ECO:0000256" key="1">
    <source>
        <dbReference type="ARBA" id="ARBA00004370"/>
    </source>
</evidence>
<evidence type="ECO:0000256" key="3">
    <source>
        <dbReference type="ARBA" id="ARBA00023136"/>
    </source>
</evidence>
<keyword evidence="3 6" id="KW-0472">Membrane</keyword>
<protein>
    <recommendedName>
        <fullName evidence="8">Ig-like domain-containing protein</fullName>
    </recommendedName>
</protein>
<dbReference type="Gene3D" id="2.60.40.10">
    <property type="entry name" value="Immunoglobulins"/>
    <property type="match status" value="2"/>
</dbReference>
<evidence type="ECO:0000256" key="2">
    <source>
        <dbReference type="ARBA" id="ARBA00022729"/>
    </source>
</evidence>
<feature type="compositionally biased region" description="Polar residues" evidence="5">
    <location>
        <begin position="297"/>
        <end position="307"/>
    </location>
</feature>
<dbReference type="SUPFAM" id="SSF48726">
    <property type="entry name" value="Immunoglobulin"/>
    <property type="match status" value="2"/>
</dbReference>
<feature type="chain" id="PRO_5026263429" description="Ig-like domain-containing protein" evidence="7">
    <location>
        <begin position="29"/>
        <end position="399"/>
    </location>
</feature>
<proteinExistence type="predicted"/>